<dbReference type="PANTHER" id="PTHR33538:SF2">
    <property type="entry name" value="PROTEIN GAMETE EXPRESSED 1"/>
    <property type="match status" value="1"/>
</dbReference>
<keyword evidence="2" id="KW-0812">Transmembrane</keyword>
<feature type="transmembrane region" description="Helical" evidence="2">
    <location>
        <begin position="32"/>
        <end position="52"/>
    </location>
</feature>
<feature type="region of interest" description="Disordered" evidence="1">
    <location>
        <begin position="427"/>
        <end position="459"/>
    </location>
</feature>
<dbReference type="PANTHER" id="PTHR33538">
    <property type="entry name" value="PROTEIN GAMETE EXPRESSED 1"/>
    <property type="match status" value="1"/>
</dbReference>
<dbReference type="Proteomes" id="UP001059041">
    <property type="component" value="Linkage Group LG17"/>
</dbReference>
<dbReference type="EMBL" id="JAFHDT010000017">
    <property type="protein sequence ID" value="KAI7797380.1"/>
    <property type="molecule type" value="Genomic_DNA"/>
</dbReference>
<evidence type="ECO:0000313" key="4">
    <source>
        <dbReference type="Proteomes" id="UP001059041"/>
    </source>
</evidence>
<keyword evidence="4" id="KW-1185">Reference proteome</keyword>
<evidence type="ECO:0000256" key="1">
    <source>
        <dbReference type="SAM" id="MobiDB-lite"/>
    </source>
</evidence>
<name>A0A9W7TEW4_TRIRA</name>
<sequence>MWGELSECLVNRPLIKCDIDLITFVWTTVDALTMWTAGLAYFGVSVLVCAMSSDRSLEDKGRVEFLRARELAAQPRYGACWSLALKNIQSSCSQFSEDVQSKIALSFTHCHLQRSGRAFPECPENSDVKTCTQDMDPVAFSTYTEFFTHAHSICHYLQSERWQHRAENTIHRLTESSAGVAEQLTSTQRMAEDLVIAQSAALKSQETILRNGEELKSTLQDSTQGLRDVFAEMRHSAREQQVAFAEIFNRVAFLQSFIMSETHTFSSLFYNALGIVASFFLTSVQRTAGARFFLFGIVALNVYLERMICRMVLENEDEGYQQMERITFLVGILRRAMILIGCLVLLYFALRYRNIGRESLEILQELKETRSDLQQALQRAECLSASVHEWKRTRRSRWECKQEDSDGSLVILHPSSVVNSALSTFSGSRDTQHCESFSPSLETKSTTEPLRRRRRTSESRVRPSAAVVYSVLVDDDQPRYSLRSRRSLCGPQVREIRSKYA</sequence>
<dbReference type="InterPro" id="IPR040346">
    <property type="entry name" value="GEX1/Brambleberry"/>
</dbReference>
<feature type="compositionally biased region" description="Polar residues" evidence="1">
    <location>
        <begin position="427"/>
        <end position="444"/>
    </location>
</feature>
<evidence type="ECO:0008006" key="5">
    <source>
        <dbReference type="Google" id="ProtNLM"/>
    </source>
</evidence>
<proteinExistence type="predicted"/>
<feature type="transmembrane region" description="Helical" evidence="2">
    <location>
        <begin position="326"/>
        <end position="350"/>
    </location>
</feature>
<feature type="transmembrane region" description="Helical" evidence="2">
    <location>
        <begin position="264"/>
        <end position="282"/>
    </location>
</feature>
<dbReference type="AlphaFoldDB" id="A0A9W7TEW4"/>
<feature type="transmembrane region" description="Helical" evidence="2">
    <location>
        <begin position="288"/>
        <end position="305"/>
    </location>
</feature>
<gene>
    <name evidence="3" type="ORF">IRJ41_000520</name>
</gene>
<reference evidence="3" key="1">
    <citation type="submission" date="2021-02" db="EMBL/GenBank/DDBJ databases">
        <title>Comparative genomics reveals that relaxation of natural selection precedes convergent phenotypic evolution of cavefish.</title>
        <authorList>
            <person name="Peng Z."/>
        </authorList>
    </citation>
    <scope>NUCLEOTIDE SEQUENCE</scope>
    <source>
        <tissue evidence="3">Muscle</tissue>
    </source>
</reference>
<organism evidence="3 4">
    <name type="scientific">Triplophysa rosa</name>
    <name type="common">Cave loach</name>
    <dbReference type="NCBI Taxonomy" id="992332"/>
    <lineage>
        <taxon>Eukaryota</taxon>
        <taxon>Metazoa</taxon>
        <taxon>Chordata</taxon>
        <taxon>Craniata</taxon>
        <taxon>Vertebrata</taxon>
        <taxon>Euteleostomi</taxon>
        <taxon>Actinopterygii</taxon>
        <taxon>Neopterygii</taxon>
        <taxon>Teleostei</taxon>
        <taxon>Ostariophysi</taxon>
        <taxon>Cypriniformes</taxon>
        <taxon>Nemacheilidae</taxon>
        <taxon>Triplophysa</taxon>
    </lineage>
</organism>
<keyword evidence="2" id="KW-0472">Membrane</keyword>
<evidence type="ECO:0000256" key="2">
    <source>
        <dbReference type="SAM" id="Phobius"/>
    </source>
</evidence>
<keyword evidence="2" id="KW-1133">Transmembrane helix</keyword>
<protein>
    <recommendedName>
        <fullName evidence="5">Protein brambleberry</fullName>
    </recommendedName>
</protein>
<comment type="caution">
    <text evidence="3">The sequence shown here is derived from an EMBL/GenBank/DDBJ whole genome shotgun (WGS) entry which is preliminary data.</text>
</comment>
<evidence type="ECO:0000313" key="3">
    <source>
        <dbReference type="EMBL" id="KAI7797380.1"/>
    </source>
</evidence>
<accession>A0A9W7TEW4</accession>